<evidence type="ECO:0000313" key="8">
    <source>
        <dbReference type="Proteomes" id="UP000259173"/>
    </source>
</evidence>
<dbReference type="AlphaFoldDB" id="A0A3B9KYE4"/>
<dbReference type="GO" id="GO:0140359">
    <property type="term" value="F:ABC-type transporter activity"/>
    <property type="evidence" value="ECO:0007669"/>
    <property type="project" value="InterPro"/>
</dbReference>
<name>A0A3B9KYE4_9PROT</name>
<evidence type="ECO:0000313" key="7">
    <source>
        <dbReference type="EMBL" id="HAE93239.1"/>
    </source>
</evidence>
<feature type="transmembrane region" description="Helical" evidence="5">
    <location>
        <begin position="208"/>
        <end position="227"/>
    </location>
</feature>
<dbReference type="PROSITE" id="PS50929">
    <property type="entry name" value="ABC_TM1F"/>
    <property type="match status" value="1"/>
</dbReference>
<reference evidence="7 8" key="1">
    <citation type="journal article" date="2018" name="Nat. Biotechnol.">
        <title>A standardized bacterial taxonomy based on genome phylogeny substantially revises the tree of life.</title>
        <authorList>
            <person name="Parks D.H."/>
            <person name="Chuvochina M."/>
            <person name="Waite D.W."/>
            <person name="Rinke C."/>
            <person name="Skarshewski A."/>
            <person name="Chaumeil P.A."/>
            <person name="Hugenholtz P."/>
        </authorList>
    </citation>
    <scope>NUCLEOTIDE SEQUENCE [LARGE SCALE GENOMIC DNA]</scope>
    <source>
        <strain evidence="7">UBA8557</strain>
    </source>
</reference>
<proteinExistence type="predicted"/>
<dbReference type="EMBL" id="DMBR01000048">
    <property type="protein sequence ID" value="HAE93239.1"/>
    <property type="molecule type" value="Genomic_DNA"/>
</dbReference>
<comment type="caution">
    <text evidence="7">The sequence shown here is derived from an EMBL/GenBank/DDBJ whole genome shotgun (WGS) entry which is preliminary data.</text>
</comment>
<evidence type="ECO:0000256" key="5">
    <source>
        <dbReference type="SAM" id="Phobius"/>
    </source>
</evidence>
<organism evidence="7 8">
    <name type="scientific">Hyphomonas atlantica</name>
    <dbReference type="NCBI Taxonomy" id="1280948"/>
    <lineage>
        <taxon>Bacteria</taxon>
        <taxon>Pseudomonadati</taxon>
        <taxon>Pseudomonadota</taxon>
        <taxon>Alphaproteobacteria</taxon>
        <taxon>Hyphomonadales</taxon>
        <taxon>Hyphomonadaceae</taxon>
        <taxon>Hyphomonas</taxon>
    </lineage>
</organism>
<feature type="transmembrane region" description="Helical" evidence="5">
    <location>
        <begin position="12"/>
        <end position="33"/>
    </location>
</feature>
<dbReference type="Gene3D" id="1.20.1560.10">
    <property type="entry name" value="ABC transporter type 1, transmembrane domain"/>
    <property type="match status" value="1"/>
</dbReference>
<dbReference type="InterPro" id="IPR036640">
    <property type="entry name" value="ABC1_TM_sf"/>
</dbReference>
<protein>
    <recommendedName>
        <fullName evidence="6">ABC transmembrane type-1 domain-containing protein</fullName>
    </recommendedName>
</protein>
<keyword evidence="3 5" id="KW-1133">Transmembrane helix</keyword>
<dbReference type="SUPFAM" id="SSF90123">
    <property type="entry name" value="ABC transporter transmembrane region"/>
    <property type="match status" value="1"/>
</dbReference>
<gene>
    <name evidence="7" type="ORF">DCG65_01675</name>
</gene>
<comment type="subcellular location">
    <subcellularLocation>
        <location evidence="1">Cell membrane</location>
        <topology evidence="1">Multi-pass membrane protein</topology>
    </subcellularLocation>
</comment>
<feature type="transmembrane region" description="Helical" evidence="5">
    <location>
        <begin position="141"/>
        <end position="160"/>
    </location>
</feature>
<accession>A0A3B9KYE4</accession>
<dbReference type="Proteomes" id="UP000259173">
    <property type="component" value="Unassembled WGS sequence"/>
</dbReference>
<evidence type="ECO:0000256" key="4">
    <source>
        <dbReference type="ARBA" id="ARBA00023136"/>
    </source>
</evidence>
<feature type="domain" description="ABC transmembrane type-1" evidence="6">
    <location>
        <begin position="112"/>
        <end position="267"/>
    </location>
</feature>
<evidence type="ECO:0000256" key="2">
    <source>
        <dbReference type="ARBA" id="ARBA00022692"/>
    </source>
</evidence>
<evidence type="ECO:0000256" key="3">
    <source>
        <dbReference type="ARBA" id="ARBA00022989"/>
    </source>
</evidence>
<keyword evidence="2 5" id="KW-0812">Transmembrane</keyword>
<evidence type="ECO:0000259" key="6">
    <source>
        <dbReference type="PROSITE" id="PS50929"/>
    </source>
</evidence>
<evidence type="ECO:0000256" key="1">
    <source>
        <dbReference type="ARBA" id="ARBA00004651"/>
    </source>
</evidence>
<dbReference type="GO" id="GO:0005886">
    <property type="term" value="C:plasma membrane"/>
    <property type="evidence" value="ECO:0007669"/>
    <property type="project" value="UniProtKB-SubCell"/>
</dbReference>
<dbReference type="GO" id="GO:0005524">
    <property type="term" value="F:ATP binding"/>
    <property type="evidence" value="ECO:0007669"/>
    <property type="project" value="InterPro"/>
</dbReference>
<sequence>MLLELARVHRGRLFTAYCLTASGMIAALLYPLATGFAINGVLAGEYEAVLWLVGCHTAQLILTVASKRYDTRVFTRIYGALASSVVARSRAAGLDPARVAARVALSREYTVFLEEDVPRVLYACIALTVSLSALLFLEPLLAVVCIALGGPLFLVGSWLGRRSAVLNKGLNNRLEHEVRLLSNGNENRVRRHFEVLAGWRIKLSDAEATAFGMMEMLVIVLFVVALWQVGTAQERPQAGDVFAMFSYLWRFVESLDQAPILIQKSAKLRDLDRRLASAAA</sequence>
<dbReference type="InterPro" id="IPR011527">
    <property type="entry name" value="ABC1_TM_dom"/>
</dbReference>
<keyword evidence="4 5" id="KW-0472">Membrane</keyword>
<dbReference type="Pfam" id="PF13748">
    <property type="entry name" value="ABC_membrane_3"/>
    <property type="match status" value="1"/>
</dbReference>
<feature type="transmembrane region" description="Helical" evidence="5">
    <location>
        <begin position="48"/>
        <end position="66"/>
    </location>
</feature>